<feature type="domain" description="Protein kinase" evidence="4">
    <location>
        <begin position="281"/>
        <end position="359"/>
    </location>
</feature>
<keyword evidence="6" id="KW-1185">Reference proteome</keyword>
<dbReference type="SUPFAM" id="SSF56112">
    <property type="entry name" value="Protein kinase-like (PK-like)"/>
    <property type="match status" value="1"/>
</dbReference>
<proteinExistence type="predicted"/>
<evidence type="ECO:0000256" key="3">
    <source>
        <dbReference type="ARBA" id="ARBA00022786"/>
    </source>
</evidence>
<keyword evidence="3" id="KW-0833">Ubl conjugation pathway</keyword>
<dbReference type="InterPro" id="IPR051348">
    <property type="entry name" value="U-box_ubiquitin_ligases"/>
</dbReference>
<dbReference type="PROSITE" id="PS50011">
    <property type="entry name" value="PROTEIN_KINASE_DOM"/>
    <property type="match status" value="1"/>
</dbReference>
<evidence type="ECO:0000313" key="5">
    <source>
        <dbReference type="EMBL" id="KAF3968336.1"/>
    </source>
</evidence>
<comment type="catalytic activity">
    <reaction evidence="1">
        <text>S-ubiquitinyl-[E2 ubiquitin-conjugating enzyme]-L-cysteine + [acceptor protein]-L-lysine = [E2 ubiquitin-conjugating enzyme]-L-cysteine + N(6)-ubiquitinyl-[acceptor protein]-L-lysine.</text>
        <dbReference type="EC" id="2.3.2.27"/>
    </reaction>
</comment>
<dbReference type="EMBL" id="JRKL02000784">
    <property type="protein sequence ID" value="KAF3968336.1"/>
    <property type="molecule type" value="Genomic_DNA"/>
</dbReference>
<name>A0A8J4W2K4_9ROSI</name>
<dbReference type="GO" id="GO:0004672">
    <property type="term" value="F:protein kinase activity"/>
    <property type="evidence" value="ECO:0007669"/>
    <property type="project" value="InterPro"/>
</dbReference>
<reference evidence="5" key="1">
    <citation type="submission" date="2020-03" db="EMBL/GenBank/DDBJ databases">
        <title>Castanea mollissima Vanexum genome sequencing.</title>
        <authorList>
            <person name="Staton M."/>
        </authorList>
    </citation>
    <scope>NUCLEOTIDE SEQUENCE</scope>
    <source>
        <tissue evidence="5">Leaf</tissue>
    </source>
</reference>
<dbReference type="PANTHER" id="PTHR45647:SF76">
    <property type="entry name" value="PROTEIN KINASE DOMAIN-CONTAINING PROTEIN"/>
    <property type="match status" value="1"/>
</dbReference>
<dbReference type="InterPro" id="IPR011009">
    <property type="entry name" value="Kinase-like_dom_sf"/>
</dbReference>
<dbReference type="InterPro" id="IPR000719">
    <property type="entry name" value="Prot_kinase_dom"/>
</dbReference>
<dbReference type="PANTHER" id="PTHR45647">
    <property type="entry name" value="OS02G0152300 PROTEIN"/>
    <property type="match status" value="1"/>
</dbReference>
<evidence type="ECO:0000259" key="4">
    <source>
        <dbReference type="PROSITE" id="PS50011"/>
    </source>
</evidence>
<dbReference type="Proteomes" id="UP000737018">
    <property type="component" value="Unassembled WGS sequence"/>
</dbReference>
<evidence type="ECO:0000256" key="2">
    <source>
        <dbReference type="ARBA" id="ARBA00012483"/>
    </source>
</evidence>
<comment type="caution">
    <text evidence="5">The sequence shown here is derived from an EMBL/GenBank/DDBJ whole genome shotgun (WGS) entry which is preliminary data.</text>
</comment>
<sequence>MRRFKSSSIPSTVLKGAPDFCSIYVISKGKQTYSSSCLTLQTYHELKRPSLTKGGRGLNAKVYSDFSESDIEISFISSERPSIERLSPTVYDFTDSGQTSRLSTSSDQSFQSIHLDAKFTDLSFLHDISSFSQKSGRTSCSWSSQNLDDVEAEMRRLKLELKQRMDKYSTACKEALTAKQKASELHHWKLTEERKFEEAKHSEEVALAIAEKERARSKIAMETAEAANRIAELESQKRVNAKIRALKEAAQAREVLDNLAQSDLKYKRYTIEEIDKATNFFVEFQKIGEGGYGPVYRCYLDHTPVTVKVLRPDAAHGRSQIQQEIDILSCIRHPNMVLLLGTCPETLAYSSSMRPSQSH</sequence>
<evidence type="ECO:0000256" key="1">
    <source>
        <dbReference type="ARBA" id="ARBA00000900"/>
    </source>
</evidence>
<dbReference type="EC" id="2.3.2.27" evidence="2"/>
<dbReference type="AlphaFoldDB" id="A0A8J4W2K4"/>
<dbReference type="GO" id="GO:0005524">
    <property type="term" value="F:ATP binding"/>
    <property type="evidence" value="ECO:0007669"/>
    <property type="project" value="InterPro"/>
</dbReference>
<dbReference type="OrthoDB" id="4062651at2759"/>
<dbReference type="Gene3D" id="3.30.200.20">
    <property type="entry name" value="Phosphorylase Kinase, domain 1"/>
    <property type="match status" value="1"/>
</dbReference>
<dbReference type="Pfam" id="PF07714">
    <property type="entry name" value="PK_Tyr_Ser-Thr"/>
    <property type="match status" value="1"/>
</dbReference>
<evidence type="ECO:0000313" key="6">
    <source>
        <dbReference type="Proteomes" id="UP000737018"/>
    </source>
</evidence>
<dbReference type="GO" id="GO:0061630">
    <property type="term" value="F:ubiquitin protein ligase activity"/>
    <property type="evidence" value="ECO:0007669"/>
    <property type="project" value="UniProtKB-EC"/>
</dbReference>
<organism evidence="5 6">
    <name type="scientific">Castanea mollissima</name>
    <name type="common">Chinese chestnut</name>
    <dbReference type="NCBI Taxonomy" id="60419"/>
    <lineage>
        <taxon>Eukaryota</taxon>
        <taxon>Viridiplantae</taxon>
        <taxon>Streptophyta</taxon>
        <taxon>Embryophyta</taxon>
        <taxon>Tracheophyta</taxon>
        <taxon>Spermatophyta</taxon>
        <taxon>Magnoliopsida</taxon>
        <taxon>eudicotyledons</taxon>
        <taxon>Gunneridae</taxon>
        <taxon>Pentapetalae</taxon>
        <taxon>rosids</taxon>
        <taxon>fabids</taxon>
        <taxon>Fagales</taxon>
        <taxon>Fagaceae</taxon>
        <taxon>Castanea</taxon>
    </lineage>
</organism>
<accession>A0A8J4W2K4</accession>
<gene>
    <name evidence="5" type="ORF">CMV_007761</name>
</gene>
<dbReference type="InterPro" id="IPR001245">
    <property type="entry name" value="Ser-Thr/Tyr_kinase_cat_dom"/>
</dbReference>
<protein>
    <recommendedName>
        <fullName evidence="2">RING-type E3 ubiquitin transferase</fullName>
        <ecNumber evidence="2">2.3.2.27</ecNumber>
    </recommendedName>
</protein>